<dbReference type="AlphaFoldDB" id="A0A6A6G7V4"/>
<organism evidence="2 3">
    <name type="scientific">Elsinoe ampelina</name>
    <dbReference type="NCBI Taxonomy" id="302913"/>
    <lineage>
        <taxon>Eukaryota</taxon>
        <taxon>Fungi</taxon>
        <taxon>Dikarya</taxon>
        <taxon>Ascomycota</taxon>
        <taxon>Pezizomycotina</taxon>
        <taxon>Dothideomycetes</taxon>
        <taxon>Dothideomycetidae</taxon>
        <taxon>Myriangiales</taxon>
        <taxon>Elsinoaceae</taxon>
        <taxon>Elsinoe</taxon>
    </lineage>
</organism>
<reference evidence="3" key="1">
    <citation type="journal article" date="2020" name="Stud. Mycol.">
        <title>101 Dothideomycetes genomes: A test case for predicting lifestyles and emergence of pathogens.</title>
        <authorList>
            <person name="Haridas S."/>
            <person name="Albert R."/>
            <person name="Binder M."/>
            <person name="Bloem J."/>
            <person name="LaButti K."/>
            <person name="Salamov A."/>
            <person name="Andreopoulos B."/>
            <person name="Baker S."/>
            <person name="Barry K."/>
            <person name="Bills G."/>
            <person name="Bluhm B."/>
            <person name="Cannon C."/>
            <person name="Castanera R."/>
            <person name="Culley D."/>
            <person name="Daum C."/>
            <person name="Ezra D."/>
            <person name="Gonzalez J."/>
            <person name="Henrissat B."/>
            <person name="Kuo A."/>
            <person name="Liang C."/>
            <person name="Lipzen A."/>
            <person name="Lutzoni F."/>
            <person name="Magnuson J."/>
            <person name="Mondo S."/>
            <person name="Nolan M."/>
            <person name="Ohm R."/>
            <person name="Pangilinan J."/>
            <person name="Park H.-J."/>
            <person name="Ramirez L."/>
            <person name="Alfaro M."/>
            <person name="Sun H."/>
            <person name="Tritt A."/>
            <person name="Yoshinaga Y."/>
            <person name="Zwiers L.-H."/>
            <person name="Turgeon B."/>
            <person name="Goodwin S."/>
            <person name="Spatafora J."/>
            <person name="Crous P."/>
            <person name="Grigoriev I."/>
        </authorList>
    </citation>
    <scope>NUCLEOTIDE SEQUENCE [LARGE SCALE GENOMIC DNA]</scope>
    <source>
        <strain evidence="3">CECT 20119</strain>
    </source>
</reference>
<name>A0A6A6G7V4_9PEZI</name>
<keyword evidence="1" id="KW-1133">Transmembrane helix</keyword>
<dbReference type="Proteomes" id="UP000799538">
    <property type="component" value="Unassembled WGS sequence"/>
</dbReference>
<keyword evidence="1" id="KW-0472">Membrane</keyword>
<feature type="transmembrane region" description="Helical" evidence="1">
    <location>
        <begin position="86"/>
        <end position="104"/>
    </location>
</feature>
<keyword evidence="1" id="KW-0812">Transmembrane</keyword>
<feature type="transmembrane region" description="Helical" evidence="1">
    <location>
        <begin position="49"/>
        <end position="71"/>
    </location>
</feature>
<accession>A0A6A6G7V4</accession>
<evidence type="ECO:0000313" key="3">
    <source>
        <dbReference type="Proteomes" id="UP000799538"/>
    </source>
</evidence>
<keyword evidence="3" id="KW-1185">Reference proteome</keyword>
<protein>
    <submittedName>
        <fullName evidence="2">Uncharacterized protein</fullName>
    </submittedName>
</protein>
<sequence length="114" mass="12988">MEVDLATTKQNDLSSMRQYHLLADEALKASFTPPAISGSYWSLDRPRKYYVRGLYVFAFWAAFVAALIILLEQTVRVSDVSTDWSWAYTTLPGLALTLFAHVVMRTVRLLPLCR</sequence>
<evidence type="ECO:0000256" key="1">
    <source>
        <dbReference type="SAM" id="Phobius"/>
    </source>
</evidence>
<gene>
    <name evidence="2" type="ORF">BDZ85DRAFT_283710</name>
</gene>
<evidence type="ECO:0000313" key="2">
    <source>
        <dbReference type="EMBL" id="KAF2221653.1"/>
    </source>
</evidence>
<proteinExistence type="predicted"/>
<dbReference type="EMBL" id="ML992510">
    <property type="protein sequence ID" value="KAF2221653.1"/>
    <property type="molecule type" value="Genomic_DNA"/>
</dbReference>